<feature type="domain" description="CBS" evidence="2">
    <location>
        <begin position="97"/>
        <end position="154"/>
    </location>
</feature>
<dbReference type="Gene3D" id="3.10.580.10">
    <property type="entry name" value="CBS-domain"/>
    <property type="match status" value="1"/>
</dbReference>
<dbReference type="Proteomes" id="UP001375370">
    <property type="component" value="Chromosome"/>
</dbReference>
<organism evidence="3 4">
    <name type="scientific">Candidatus Dehalogenimonas loeffleri</name>
    <dbReference type="NCBI Taxonomy" id="3127115"/>
    <lineage>
        <taxon>Bacteria</taxon>
        <taxon>Bacillati</taxon>
        <taxon>Chloroflexota</taxon>
        <taxon>Dehalococcoidia</taxon>
        <taxon>Dehalococcoidales</taxon>
        <taxon>Dehalococcoidaceae</taxon>
        <taxon>Dehalogenimonas</taxon>
    </lineage>
</organism>
<dbReference type="InterPro" id="IPR000644">
    <property type="entry name" value="CBS_dom"/>
</dbReference>
<proteinExistence type="predicted"/>
<name>A0ABZ2J750_9CHLR</name>
<keyword evidence="1" id="KW-0129">CBS domain</keyword>
<evidence type="ECO:0000259" key="2">
    <source>
        <dbReference type="PROSITE" id="PS51371"/>
    </source>
</evidence>
<evidence type="ECO:0000313" key="4">
    <source>
        <dbReference type="Proteomes" id="UP001375370"/>
    </source>
</evidence>
<dbReference type="PROSITE" id="PS51371">
    <property type="entry name" value="CBS"/>
    <property type="match status" value="1"/>
</dbReference>
<dbReference type="EMBL" id="CP146612">
    <property type="protein sequence ID" value="WWX26098.1"/>
    <property type="molecule type" value="Genomic_DNA"/>
</dbReference>
<dbReference type="RefSeq" id="WP_338738925.1">
    <property type="nucleotide sequence ID" value="NZ_CP146612.1"/>
</dbReference>
<accession>A0ABZ2J750</accession>
<evidence type="ECO:0000256" key="1">
    <source>
        <dbReference type="PROSITE-ProRule" id="PRU00703"/>
    </source>
</evidence>
<gene>
    <name evidence="3" type="ORF">V8247_03785</name>
</gene>
<dbReference type="Pfam" id="PF00571">
    <property type="entry name" value="CBS"/>
    <property type="match status" value="2"/>
</dbReference>
<sequence length="160" mass="18093">MNQVLLVRDVYLLHGTASLIADQDTTLERLINIYATNPSVRGVFLIDEDKKFAGMVSRLAIQKWAEYQLFGKWRNEGSYSQISELVTSIKAKDLAHGSRRSFGLKENDRLEDAFQRMMDLGEDILPVVDDDGQVIGDLRLSEVLLKAIEAGHSELNRPEE</sequence>
<dbReference type="InterPro" id="IPR046342">
    <property type="entry name" value="CBS_dom_sf"/>
</dbReference>
<evidence type="ECO:0000313" key="3">
    <source>
        <dbReference type="EMBL" id="WWX26098.1"/>
    </source>
</evidence>
<dbReference type="SUPFAM" id="SSF54631">
    <property type="entry name" value="CBS-domain pair"/>
    <property type="match status" value="1"/>
</dbReference>
<keyword evidence="4" id="KW-1185">Reference proteome</keyword>
<protein>
    <submittedName>
        <fullName evidence="3">CBS domain-containing protein</fullName>
    </submittedName>
</protein>
<reference evidence="3 4" key="1">
    <citation type="submission" date="2024-03" db="EMBL/GenBank/DDBJ databases">
        <title>A Dehalogenimonas Isolated from Estuarine Sediments Dihaloeliminates Chlorinated Alkanes.</title>
        <authorList>
            <person name="Yang Y."/>
            <person name="Wang H."/>
        </authorList>
    </citation>
    <scope>NUCLEOTIDE SEQUENCE [LARGE SCALE GENOMIC DNA]</scope>
    <source>
        <strain evidence="3 4">W</strain>
    </source>
</reference>